<sequence length="89" mass="10373">MERKLTVRVDEKLIQQAKAWASKENVSLSQAISQFFAAVTARDKLTMGLSPWMETFQQMVKPPLGKDVVSWTDAEVEENYRTYLEEKYR</sequence>
<organism evidence="1 2">
    <name type="scientific">Gloeobacter violaceus (strain ATCC 29082 / PCC 7421)</name>
    <dbReference type="NCBI Taxonomy" id="251221"/>
    <lineage>
        <taxon>Bacteria</taxon>
        <taxon>Bacillati</taxon>
        <taxon>Cyanobacteriota</taxon>
        <taxon>Cyanophyceae</taxon>
        <taxon>Gloeobacterales</taxon>
        <taxon>Gloeobacteraceae</taxon>
        <taxon>Gloeobacter</taxon>
    </lineage>
</organism>
<dbReference type="Proteomes" id="UP000000557">
    <property type="component" value="Chromosome"/>
</dbReference>
<dbReference type="STRING" id="251221.gene:10759796"/>
<dbReference type="EMBL" id="BA000045">
    <property type="protein sequence ID" value="BAC90242.1"/>
    <property type="molecule type" value="Genomic_DNA"/>
</dbReference>
<gene>
    <name evidence="1" type="ordered locus">gsl2301</name>
</gene>
<protein>
    <submittedName>
        <fullName evidence="1">Gsl2301 protein</fullName>
    </submittedName>
</protein>
<evidence type="ECO:0000313" key="2">
    <source>
        <dbReference type="Proteomes" id="UP000000557"/>
    </source>
</evidence>
<dbReference type="EnsemblBacteria" id="BAC90242">
    <property type="protein sequence ID" value="BAC90242"/>
    <property type="gene ID" value="BAC90242"/>
</dbReference>
<name>Q7NI82_GLOVI</name>
<dbReference type="InterPro" id="IPR045944">
    <property type="entry name" value="DUF6364"/>
</dbReference>
<dbReference type="KEGG" id="gvi:gsl2301"/>
<dbReference type="Pfam" id="PF19891">
    <property type="entry name" value="DUF6364"/>
    <property type="match status" value="1"/>
</dbReference>
<dbReference type="SUPFAM" id="SSF47598">
    <property type="entry name" value="Ribbon-helix-helix"/>
    <property type="match status" value="1"/>
</dbReference>
<dbReference type="InParanoid" id="Q7NI82"/>
<dbReference type="RefSeq" id="WP_011142298.1">
    <property type="nucleotide sequence ID" value="NC_005125.1"/>
</dbReference>
<keyword evidence="2" id="KW-1185">Reference proteome</keyword>
<accession>Q7NI82</accession>
<dbReference type="GO" id="GO:0006355">
    <property type="term" value="P:regulation of DNA-templated transcription"/>
    <property type="evidence" value="ECO:0007669"/>
    <property type="project" value="InterPro"/>
</dbReference>
<dbReference type="OrthoDB" id="6198066at2"/>
<reference evidence="1 2" key="1">
    <citation type="journal article" date="2003" name="DNA Res.">
        <title>Complete genome structure of Gloeobacter violaceus PCC 7421, a cyanobacterium that lacks thylakoids.</title>
        <authorList>
            <person name="Nakamura Y."/>
            <person name="Kaneko T."/>
            <person name="Sato S."/>
            <person name="Mimuro M."/>
            <person name="Miyashita H."/>
            <person name="Tsuchiya T."/>
            <person name="Sasamoto S."/>
            <person name="Watanabe A."/>
            <person name="Kawashima K."/>
            <person name="Kishida Y."/>
            <person name="Kiyokawa C."/>
            <person name="Kohara M."/>
            <person name="Matsumoto M."/>
            <person name="Matsuno A."/>
            <person name="Nakazaki N."/>
            <person name="Shimpo S."/>
            <person name="Takeuchi C."/>
            <person name="Yamada M."/>
            <person name="Tabata S."/>
        </authorList>
    </citation>
    <scope>NUCLEOTIDE SEQUENCE [LARGE SCALE GENOMIC DNA]</scope>
    <source>
        <strain evidence="2">ATCC 29082 / PCC 7421</strain>
    </source>
</reference>
<dbReference type="HOGENOM" id="CLU_168243_2_0_3"/>
<reference evidence="1 2" key="2">
    <citation type="journal article" date="2003" name="DNA Res.">
        <title>Complete genome structure of Gloeobacter violaceus PCC 7421, a cyanobacterium that lacks thylakoids (supplement).</title>
        <authorList>
            <person name="Nakamura Y."/>
            <person name="Kaneko T."/>
            <person name="Sato S."/>
            <person name="Mimuro M."/>
            <person name="Miyashita H."/>
            <person name="Tsuchiya T."/>
            <person name="Sasamoto S."/>
            <person name="Watanabe A."/>
            <person name="Kawashima K."/>
            <person name="Kishida Y."/>
            <person name="Kiyokawa C."/>
            <person name="Kohara M."/>
            <person name="Matsumoto M."/>
            <person name="Matsuno A."/>
            <person name="Nakazaki N."/>
            <person name="Shimpo S."/>
            <person name="Takeuchi C."/>
            <person name="Yamada M."/>
            <person name="Tabata S."/>
        </authorList>
    </citation>
    <scope>NUCLEOTIDE SEQUENCE [LARGE SCALE GENOMIC DNA]</scope>
    <source>
        <strain evidence="2">ATCC 29082 / PCC 7421</strain>
    </source>
</reference>
<dbReference type="AlphaFoldDB" id="Q7NI82"/>
<proteinExistence type="predicted"/>
<evidence type="ECO:0000313" key="1">
    <source>
        <dbReference type="EMBL" id="BAC90242.1"/>
    </source>
</evidence>
<dbReference type="InterPro" id="IPR010985">
    <property type="entry name" value="Ribbon_hlx_hlx"/>
</dbReference>